<evidence type="ECO:0000313" key="1">
    <source>
        <dbReference type="EMBL" id="PSL50426.1"/>
    </source>
</evidence>
<dbReference type="AlphaFoldDB" id="A0A2P8HW36"/>
<proteinExistence type="predicted"/>
<gene>
    <name evidence="1" type="ORF">B0H94_10337</name>
</gene>
<accession>A0A2P8HW36</accession>
<reference evidence="1 2" key="1">
    <citation type="submission" date="2018-03" db="EMBL/GenBank/DDBJ databases">
        <title>Genomic Encyclopedia of Type Strains, Phase III (KMG-III): the genomes of soil and plant-associated and newly described type strains.</title>
        <authorList>
            <person name="Whitman W."/>
        </authorList>
    </citation>
    <scope>NUCLEOTIDE SEQUENCE [LARGE SCALE GENOMIC DNA]</scope>
    <source>
        <strain evidence="1 2">CGMCC 1.07653</strain>
    </source>
</reference>
<dbReference type="EMBL" id="PYAV01000003">
    <property type="protein sequence ID" value="PSL50426.1"/>
    <property type="molecule type" value="Genomic_DNA"/>
</dbReference>
<dbReference type="OrthoDB" id="2970295at2"/>
<dbReference type="Proteomes" id="UP000242310">
    <property type="component" value="Unassembled WGS sequence"/>
</dbReference>
<organism evidence="1 2">
    <name type="scientific">Salsuginibacillus halophilus</name>
    <dbReference type="NCBI Taxonomy" id="517424"/>
    <lineage>
        <taxon>Bacteria</taxon>
        <taxon>Bacillati</taxon>
        <taxon>Bacillota</taxon>
        <taxon>Bacilli</taxon>
        <taxon>Bacillales</taxon>
        <taxon>Bacillaceae</taxon>
        <taxon>Salsuginibacillus</taxon>
    </lineage>
</organism>
<name>A0A2P8HW36_9BACI</name>
<comment type="caution">
    <text evidence="1">The sequence shown here is derived from an EMBL/GenBank/DDBJ whole genome shotgun (WGS) entry which is preliminary data.</text>
</comment>
<sequence>MSTNETTNQSSVYGKTMRAFDQFHAGQTVYLEEKECSIIAEYERSIAIEFVDFPFPEETERFPHARTVVKKEKVQIIEH</sequence>
<protein>
    <submittedName>
        <fullName evidence="1">Uncharacterized protein</fullName>
    </submittedName>
</protein>
<keyword evidence="2" id="KW-1185">Reference proteome</keyword>
<dbReference type="RefSeq" id="WP_106587761.1">
    <property type="nucleotide sequence ID" value="NZ_PYAV01000003.1"/>
</dbReference>
<evidence type="ECO:0000313" key="2">
    <source>
        <dbReference type="Proteomes" id="UP000242310"/>
    </source>
</evidence>